<protein>
    <submittedName>
        <fullName evidence="1">Uncharacterized protein</fullName>
    </submittedName>
</protein>
<organism evidence="1 2">
    <name type="scientific">Protea cynaroides</name>
    <dbReference type="NCBI Taxonomy" id="273540"/>
    <lineage>
        <taxon>Eukaryota</taxon>
        <taxon>Viridiplantae</taxon>
        <taxon>Streptophyta</taxon>
        <taxon>Embryophyta</taxon>
        <taxon>Tracheophyta</taxon>
        <taxon>Spermatophyta</taxon>
        <taxon>Magnoliopsida</taxon>
        <taxon>Proteales</taxon>
        <taxon>Proteaceae</taxon>
        <taxon>Protea</taxon>
    </lineage>
</organism>
<accession>A0A9Q0R1V4</accession>
<name>A0A9Q0R1V4_9MAGN</name>
<evidence type="ECO:0000313" key="2">
    <source>
        <dbReference type="Proteomes" id="UP001141806"/>
    </source>
</evidence>
<gene>
    <name evidence="1" type="ORF">NE237_031172</name>
</gene>
<dbReference type="OrthoDB" id="1932900at2759"/>
<dbReference type="EMBL" id="JAMYWD010000001">
    <property type="protein sequence ID" value="KAJ4980335.1"/>
    <property type="molecule type" value="Genomic_DNA"/>
</dbReference>
<proteinExistence type="predicted"/>
<dbReference type="Proteomes" id="UP001141806">
    <property type="component" value="Unassembled WGS sequence"/>
</dbReference>
<sequence length="123" mass="14362">MTSTTTISSEKLQNTHGNMVFKLRLMSKEKDWNRLLALVTDYSKKHCRNLFWRVKAATKKAIKGGGKQRLTTFQYDPSSYALNFDDGRSNLIDEINPLQWTHVEDFSTNKNYTWVYVLCVEAY</sequence>
<dbReference type="PANTHER" id="PTHR34538:SF10">
    <property type="entry name" value="GENOME ASSEMBLY, CHROMOSOME: A06"/>
    <property type="match status" value="1"/>
</dbReference>
<dbReference type="PANTHER" id="PTHR34538">
    <property type="entry name" value="EXPRESSED PROTEIN"/>
    <property type="match status" value="1"/>
</dbReference>
<evidence type="ECO:0000313" key="1">
    <source>
        <dbReference type="EMBL" id="KAJ4980335.1"/>
    </source>
</evidence>
<reference evidence="1" key="1">
    <citation type="journal article" date="2023" name="Plant J.">
        <title>The genome of the king protea, Protea cynaroides.</title>
        <authorList>
            <person name="Chang J."/>
            <person name="Duong T.A."/>
            <person name="Schoeman C."/>
            <person name="Ma X."/>
            <person name="Roodt D."/>
            <person name="Barker N."/>
            <person name="Li Z."/>
            <person name="Van de Peer Y."/>
            <person name="Mizrachi E."/>
        </authorList>
    </citation>
    <scope>NUCLEOTIDE SEQUENCE</scope>
    <source>
        <tissue evidence="1">Young leaves</tissue>
    </source>
</reference>
<comment type="caution">
    <text evidence="1">The sequence shown here is derived from an EMBL/GenBank/DDBJ whole genome shotgun (WGS) entry which is preliminary data.</text>
</comment>
<keyword evidence="2" id="KW-1185">Reference proteome</keyword>
<dbReference type="AlphaFoldDB" id="A0A9Q0R1V4"/>